<evidence type="ECO:0000256" key="2">
    <source>
        <dbReference type="ARBA" id="ARBA00023134"/>
    </source>
</evidence>
<dbReference type="InterPro" id="IPR005225">
    <property type="entry name" value="Small_GTP-bd"/>
</dbReference>
<dbReference type="GO" id="GO:0007165">
    <property type="term" value="P:signal transduction"/>
    <property type="evidence" value="ECO:0007669"/>
    <property type="project" value="InterPro"/>
</dbReference>
<dbReference type="SMART" id="SM00174">
    <property type="entry name" value="RHO"/>
    <property type="match status" value="1"/>
</dbReference>
<feature type="region of interest" description="Disordered" evidence="3">
    <location>
        <begin position="189"/>
        <end position="209"/>
    </location>
</feature>
<proteinExistence type="predicted"/>
<dbReference type="InterPro" id="IPR020849">
    <property type="entry name" value="Small_GTPase_Ras-type"/>
</dbReference>
<protein>
    <submittedName>
        <fullName evidence="4">Ras family-domain-containing protein</fullName>
    </submittedName>
</protein>
<accession>A0A5N7CI10</accession>
<name>A0A5N7CI10_PETAA</name>
<dbReference type="AlphaFoldDB" id="A0A5N7CI10"/>
<dbReference type="PRINTS" id="PR00449">
    <property type="entry name" value="RASTRNSFRMNG"/>
</dbReference>
<dbReference type="Gene3D" id="3.40.50.300">
    <property type="entry name" value="P-loop containing nucleotide triphosphate hydrolases"/>
    <property type="match status" value="1"/>
</dbReference>
<dbReference type="PROSITE" id="PS51420">
    <property type="entry name" value="RHO"/>
    <property type="match status" value="1"/>
</dbReference>
<organism evidence="4">
    <name type="scientific">Petromyces alliaceus</name>
    <name type="common">Aspergillus alliaceus</name>
    <dbReference type="NCBI Taxonomy" id="209559"/>
    <lineage>
        <taxon>Eukaryota</taxon>
        <taxon>Fungi</taxon>
        <taxon>Dikarya</taxon>
        <taxon>Ascomycota</taxon>
        <taxon>Pezizomycotina</taxon>
        <taxon>Eurotiomycetes</taxon>
        <taxon>Eurotiomycetidae</taxon>
        <taxon>Eurotiales</taxon>
        <taxon>Aspergillaceae</taxon>
        <taxon>Aspergillus</taxon>
        <taxon>Aspergillus subgen. Circumdati</taxon>
    </lineage>
</organism>
<feature type="compositionally biased region" description="Basic and acidic residues" evidence="3">
    <location>
        <begin position="189"/>
        <end position="200"/>
    </location>
</feature>
<dbReference type="SMART" id="SM00175">
    <property type="entry name" value="RAB"/>
    <property type="match status" value="1"/>
</dbReference>
<dbReference type="OrthoDB" id="5976022at2759"/>
<evidence type="ECO:0000313" key="4">
    <source>
        <dbReference type="EMBL" id="KAE8393804.1"/>
    </source>
</evidence>
<evidence type="ECO:0000256" key="1">
    <source>
        <dbReference type="ARBA" id="ARBA00022741"/>
    </source>
</evidence>
<reference evidence="4" key="1">
    <citation type="submission" date="2019-04" db="EMBL/GenBank/DDBJ databases">
        <title>Friends and foes A comparative genomics studyof 23 Aspergillus species from section Flavi.</title>
        <authorList>
            <consortium name="DOE Joint Genome Institute"/>
            <person name="Kjaerbolling I."/>
            <person name="Vesth T."/>
            <person name="Frisvad J.C."/>
            <person name="Nybo J.L."/>
            <person name="Theobald S."/>
            <person name="Kildgaard S."/>
            <person name="Isbrandt T."/>
            <person name="Kuo A."/>
            <person name="Sato A."/>
            <person name="Lyhne E.K."/>
            <person name="Kogle M.E."/>
            <person name="Wiebenga A."/>
            <person name="Kun R.S."/>
            <person name="Lubbers R.J."/>
            <person name="Makela M.R."/>
            <person name="Barry K."/>
            <person name="Chovatia M."/>
            <person name="Clum A."/>
            <person name="Daum C."/>
            <person name="Haridas S."/>
            <person name="He G."/>
            <person name="LaButti K."/>
            <person name="Lipzen A."/>
            <person name="Mondo S."/>
            <person name="Riley R."/>
            <person name="Salamov A."/>
            <person name="Simmons B.A."/>
            <person name="Magnuson J.K."/>
            <person name="Henrissat B."/>
            <person name="Mortensen U.H."/>
            <person name="Larsen T.O."/>
            <person name="Devries R.P."/>
            <person name="Grigoriev I.V."/>
            <person name="Machida M."/>
            <person name="Baker S.E."/>
            <person name="Andersen M.R."/>
        </authorList>
    </citation>
    <scope>NUCLEOTIDE SEQUENCE [LARGE SCALE GENOMIC DNA]</scope>
    <source>
        <strain evidence="4">IBT 14317</strain>
    </source>
</reference>
<dbReference type="GO" id="GO:0016020">
    <property type="term" value="C:membrane"/>
    <property type="evidence" value="ECO:0007669"/>
    <property type="project" value="InterPro"/>
</dbReference>
<dbReference type="PROSITE" id="PS51421">
    <property type="entry name" value="RAS"/>
    <property type="match status" value="1"/>
</dbReference>
<dbReference type="InterPro" id="IPR027417">
    <property type="entry name" value="P-loop_NTPase"/>
</dbReference>
<dbReference type="CDD" id="cd00876">
    <property type="entry name" value="Ras"/>
    <property type="match status" value="1"/>
</dbReference>
<dbReference type="PANTHER" id="PTHR24070">
    <property type="entry name" value="RAS, DI-RAS, AND RHEB FAMILY MEMBERS OF SMALL GTPASE SUPERFAMILY"/>
    <property type="match status" value="1"/>
</dbReference>
<dbReference type="SMART" id="SM00173">
    <property type="entry name" value="RAS"/>
    <property type="match status" value="1"/>
</dbReference>
<dbReference type="NCBIfam" id="TIGR00231">
    <property type="entry name" value="small_GTP"/>
    <property type="match status" value="1"/>
</dbReference>
<keyword evidence="1" id="KW-0547">Nucleotide-binding</keyword>
<dbReference type="GO" id="GO:0005525">
    <property type="term" value="F:GTP binding"/>
    <property type="evidence" value="ECO:0007669"/>
    <property type="project" value="UniProtKB-KW"/>
</dbReference>
<keyword evidence="2" id="KW-0342">GTP-binding</keyword>
<dbReference type="EMBL" id="ML735227">
    <property type="protein sequence ID" value="KAE8393804.1"/>
    <property type="molecule type" value="Genomic_DNA"/>
</dbReference>
<gene>
    <name evidence="4" type="ORF">BDV23DRAFT_169961</name>
</gene>
<dbReference type="InterPro" id="IPR001806">
    <property type="entry name" value="Small_GTPase"/>
</dbReference>
<sequence length="222" mass="25398">MPDIVRVVVMGDEGVGKSALILRLCFDHFPGTHEATADDSILKTTVVDGQECVLDVIDTAGRQQYGTLIEQWIRQAQVFVLVFDVASRKSFSHIKEYYDQVREIKQAIGEDSTVEPAMYPGPPYYAPLIVVGNKNDLKRERAVKQTEGARLARKLDGEYVETSARNNVNVEEAFNKAVRKLRVRQDENERSWLSKDEGAKKTPKRFRPFHRRHPRSCRCVMF</sequence>
<dbReference type="Pfam" id="PF00071">
    <property type="entry name" value="Ras"/>
    <property type="match status" value="1"/>
</dbReference>
<dbReference type="SUPFAM" id="SSF52540">
    <property type="entry name" value="P-loop containing nucleoside triphosphate hydrolases"/>
    <property type="match status" value="1"/>
</dbReference>
<evidence type="ECO:0000256" key="3">
    <source>
        <dbReference type="SAM" id="MobiDB-lite"/>
    </source>
</evidence>
<dbReference type="GO" id="GO:0003924">
    <property type="term" value="F:GTPase activity"/>
    <property type="evidence" value="ECO:0007669"/>
    <property type="project" value="InterPro"/>
</dbReference>
<dbReference type="PROSITE" id="PS51419">
    <property type="entry name" value="RAB"/>
    <property type="match status" value="1"/>
</dbReference>
<dbReference type="Proteomes" id="UP000326877">
    <property type="component" value="Unassembled WGS sequence"/>
</dbReference>